<organism evidence="8 9">
    <name type="scientific">Lacipirellula limnantheis</name>
    <dbReference type="NCBI Taxonomy" id="2528024"/>
    <lineage>
        <taxon>Bacteria</taxon>
        <taxon>Pseudomonadati</taxon>
        <taxon>Planctomycetota</taxon>
        <taxon>Planctomycetia</taxon>
        <taxon>Pirellulales</taxon>
        <taxon>Lacipirellulaceae</taxon>
        <taxon>Lacipirellula</taxon>
    </lineage>
</organism>
<dbReference type="PANTHER" id="PTHR45724">
    <property type="entry name" value="AQUAPORIN NIP2-1"/>
    <property type="match status" value="1"/>
</dbReference>
<comment type="subcellular location">
    <subcellularLocation>
        <location evidence="1">Membrane</location>
        <topology evidence="1">Multi-pass membrane protein</topology>
    </subcellularLocation>
</comment>
<feature type="transmembrane region" description="Helical" evidence="7">
    <location>
        <begin position="7"/>
        <end position="28"/>
    </location>
</feature>
<dbReference type="KEGG" id="llh:I41_23150"/>
<reference evidence="8 9" key="1">
    <citation type="submission" date="2019-02" db="EMBL/GenBank/DDBJ databases">
        <title>Deep-cultivation of Planctomycetes and their phenomic and genomic characterization uncovers novel biology.</title>
        <authorList>
            <person name="Wiegand S."/>
            <person name="Jogler M."/>
            <person name="Boedeker C."/>
            <person name="Pinto D."/>
            <person name="Vollmers J."/>
            <person name="Rivas-Marin E."/>
            <person name="Kohn T."/>
            <person name="Peeters S.H."/>
            <person name="Heuer A."/>
            <person name="Rast P."/>
            <person name="Oberbeckmann S."/>
            <person name="Bunk B."/>
            <person name="Jeske O."/>
            <person name="Meyerdierks A."/>
            <person name="Storesund J.E."/>
            <person name="Kallscheuer N."/>
            <person name="Luecker S."/>
            <person name="Lage O.M."/>
            <person name="Pohl T."/>
            <person name="Merkel B.J."/>
            <person name="Hornburger P."/>
            <person name="Mueller R.-W."/>
            <person name="Bruemmer F."/>
            <person name="Labrenz M."/>
            <person name="Spormann A.M."/>
            <person name="Op den Camp H."/>
            <person name="Overmann J."/>
            <person name="Amann R."/>
            <person name="Jetten M.S.M."/>
            <person name="Mascher T."/>
            <person name="Medema M.H."/>
            <person name="Devos D.P."/>
            <person name="Kaster A.-K."/>
            <person name="Ovreas L."/>
            <person name="Rohde M."/>
            <person name="Galperin M.Y."/>
            <person name="Jogler C."/>
        </authorList>
    </citation>
    <scope>NUCLEOTIDE SEQUENCE [LARGE SCALE GENOMIC DNA]</scope>
    <source>
        <strain evidence="8 9">I41</strain>
    </source>
</reference>
<feature type="transmembrane region" description="Helical" evidence="7">
    <location>
        <begin position="34"/>
        <end position="52"/>
    </location>
</feature>
<comment type="similarity">
    <text evidence="6">Belongs to the MIP/aquaporin (TC 1.A.8) family.</text>
</comment>
<dbReference type="PROSITE" id="PS51257">
    <property type="entry name" value="PROKAR_LIPOPROTEIN"/>
    <property type="match status" value="1"/>
</dbReference>
<keyword evidence="2 6" id="KW-0813">Transport</keyword>
<keyword evidence="9" id="KW-1185">Reference proteome</keyword>
<dbReference type="InterPro" id="IPR022357">
    <property type="entry name" value="MIP_CS"/>
</dbReference>
<dbReference type="Pfam" id="PF00230">
    <property type="entry name" value="MIP"/>
    <property type="match status" value="1"/>
</dbReference>
<feature type="transmembrane region" description="Helical" evidence="7">
    <location>
        <begin position="188"/>
        <end position="209"/>
    </location>
</feature>
<gene>
    <name evidence="8" type="primary">aqpZ</name>
    <name evidence="8" type="ORF">I41_23150</name>
</gene>
<dbReference type="AlphaFoldDB" id="A0A517TXP1"/>
<feature type="transmembrane region" description="Helical" evidence="7">
    <location>
        <begin position="145"/>
        <end position="168"/>
    </location>
</feature>
<evidence type="ECO:0000256" key="5">
    <source>
        <dbReference type="ARBA" id="ARBA00023136"/>
    </source>
</evidence>
<accession>A0A517TXP1</accession>
<evidence type="ECO:0000313" key="9">
    <source>
        <dbReference type="Proteomes" id="UP000317909"/>
    </source>
</evidence>
<dbReference type="Proteomes" id="UP000317909">
    <property type="component" value="Chromosome"/>
</dbReference>
<dbReference type="Gene3D" id="1.20.1080.10">
    <property type="entry name" value="Glycerol uptake facilitator protein"/>
    <property type="match status" value="1"/>
</dbReference>
<evidence type="ECO:0000256" key="6">
    <source>
        <dbReference type="RuleBase" id="RU000477"/>
    </source>
</evidence>
<feature type="transmembrane region" description="Helical" evidence="7">
    <location>
        <begin position="113"/>
        <end position="133"/>
    </location>
</feature>
<feature type="transmembrane region" description="Helical" evidence="7">
    <location>
        <begin position="79"/>
        <end position="107"/>
    </location>
</feature>
<keyword evidence="3 6" id="KW-0812">Transmembrane</keyword>
<dbReference type="RefSeq" id="WP_210421159.1">
    <property type="nucleotide sequence ID" value="NZ_CP036339.1"/>
</dbReference>
<protein>
    <submittedName>
        <fullName evidence="8">Aquaporin Z</fullName>
    </submittedName>
</protein>
<dbReference type="EMBL" id="CP036339">
    <property type="protein sequence ID" value="QDT73126.1"/>
    <property type="molecule type" value="Genomic_DNA"/>
</dbReference>
<evidence type="ECO:0000256" key="1">
    <source>
        <dbReference type="ARBA" id="ARBA00004141"/>
    </source>
</evidence>
<dbReference type="PANTHER" id="PTHR45724:SF13">
    <property type="entry name" value="AQUAPORIN NIP1-1-RELATED"/>
    <property type="match status" value="1"/>
</dbReference>
<dbReference type="GO" id="GO:0016020">
    <property type="term" value="C:membrane"/>
    <property type="evidence" value="ECO:0007669"/>
    <property type="project" value="UniProtKB-SubCell"/>
</dbReference>
<dbReference type="PROSITE" id="PS00221">
    <property type="entry name" value="MIP"/>
    <property type="match status" value="1"/>
</dbReference>
<dbReference type="InterPro" id="IPR000425">
    <property type="entry name" value="MIP"/>
</dbReference>
<dbReference type="InterPro" id="IPR023271">
    <property type="entry name" value="Aquaporin-like"/>
</dbReference>
<evidence type="ECO:0000256" key="3">
    <source>
        <dbReference type="ARBA" id="ARBA00022692"/>
    </source>
</evidence>
<dbReference type="InterPro" id="IPR034294">
    <property type="entry name" value="Aquaporin_transptr"/>
</dbReference>
<dbReference type="GO" id="GO:0015267">
    <property type="term" value="F:channel activity"/>
    <property type="evidence" value="ECO:0007669"/>
    <property type="project" value="InterPro"/>
</dbReference>
<sequence length="214" mass="21729">MLARKLVTEAIGTFFLVLTVGCTVILSSDASKGIIPPLAIGSALMVMVYAGGHISGGHYNPAVTLAATVRGRHPVSELIPYWIAQILGGLLAAAVAMFLTAGVAVAAPAPPDVAKALVAEFLFTFALAFVVLNSATAKATSGNSFYGLAIGFTVLTGAFAVGSISGGAFNPAVALGAMAMNLIDRPSVWIHVVADLAGGFVAGLAFLYLHPDDK</sequence>
<proteinExistence type="inferred from homology"/>
<evidence type="ECO:0000256" key="2">
    <source>
        <dbReference type="ARBA" id="ARBA00022448"/>
    </source>
</evidence>
<dbReference type="SUPFAM" id="SSF81338">
    <property type="entry name" value="Aquaporin-like"/>
    <property type="match status" value="1"/>
</dbReference>
<dbReference type="PRINTS" id="PR00783">
    <property type="entry name" value="MINTRINSICP"/>
</dbReference>
<keyword evidence="4 7" id="KW-1133">Transmembrane helix</keyword>
<evidence type="ECO:0000256" key="4">
    <source>
        <dbReference type="ARBA" id="ARBA00022989"/>
    </source>
</evidence>
<evidence type="ECO:0000256" key="7">
    <source>
        <dbReference type="SAM" id="Phobius"/>
    </source>
</evidence>
<keyword evidence="5 7" id="KW-0472">Membrane</keyword>
<name>A0A517TXP1_9BACT</name>
<evidence type="ECO:0000313" key="8">
    <source>
        <dbReference type="EMBL" id="QDT73126.1"/>
    </source>
</evidence>